<keyword evidence="5 7" id="KW-0472">Membrane</keyword>
<evidence type="ECO:0000256" key="4">
    <source>
        <dbReference type="ARBA" id="ARBA00022989"/>
    </source>
</evidence>
<comment type="similarity">
    <text evidence="2 6">Belongs to the band 7/mec-2 family. HflC subfamily.</text>
</comment>
<dbReference type="Gene3D" id="3.30.479.30">
    <property type="entry name" value="Band 7 domain"/>
    <property type="match status" value="1"/>
</dbReference>
<dbReference type="PANTHER" id="PTHR42911:SF1">
    <property type="entry name" value="MODULATOR OF FTSH PROTEASE HFLC"/>
    <property type="match status" value="1"/>
</dbReference>
<dbReference type="SUPFAM" id="SSF117892">
    <property type="entry name" value="Band 7/SPFH domain"/>
    <property type="match status" value="1"/>
</dbReference>
<keyword evidence="4 7" id="KW-1133">Transmembrane helix</keyword>
<evidence type="ECO:0000313" key="10">
    <source>
        <dbReference type="Proteomes" id="UP000460949"/>
    </source>
</evidence>
<proteinExistence type="inferred from homology"/>
<comment type="function">
    <text evidence="6">HflC and HflK could regulate a protease.</text>
</comment>
<keyword evidence="9" id="KW-0378">Hydrolase</keyword>
<accession>A0A845DR71</accession>
<evidence type="ECO:0000256" key="7">
    <source>
        <dbReference type="SAM" id="Phobius"/>
    </source>
</evidence>
<dbReference type="EMBL" id="WMET01000001">
    <property type="protein sequence ID" value="MYL20013.1"/>
    <property type="molecule type" value="Genomic_DNA"/>
</dbReference>
<dbReference type="InterPro" id="IPR010200">
    <property type="entry name" value="HflC"/>
</dbReference>
<dbReference type="AlphaFoldDB" id="A0A845DR71"/>
<dbReference type="SMART" id="SM00244">
    <property type="entry name" value="PHB"/>
    <property type="match status" value="1"/>
</dbReference>
<dbReference type="PANTHER" id="PTHR42911">
    <property type="entry name" value="MODULATOR OF FTSH PROTEASE HFLC"/>
    <property type="match status" value="1"/>
</dbReference>
<dbReference type="GO" id="GO:0016020">
    <property type="term" value="C:membrane"/>
    <property type="evidence" value="ECO:0007669"/>
    <property type="project" value="UniProtKB-SubCell"/>
</dbReference>
<evidence type="ECO:0000313" key="9">
    <source>
        <dbReference type="EMBL" id="MYL20013.1"/>
    </source>
</evidence>
<dbReference type="InterPro" id="IPR036013">
    <property type="entry name" value="Band_7/SPFH_dom_sf"/>
</dbReference>
<reference evidence="9 10" key="1">
    <citation type="submission" date="2019-11" db="EMBL/GenBank/DDBJ databases">
        <title>Genome sequences of 17 halophilic strains isolated from different environments.</title>
        <authorList>
            <person name="Furrow R.E."/>
        </authorList>
    </citation>
    <scope>NUCLEOTIDE SEQUENCE [LARGE SCALE GENOMIC DNA]</scope>
    <source>
        <strain evidence="9 10">22511_23_Filter</strain>
    </source>
</reference>
<dbReference type="Pfam" id="PF01145">
    <property type="entry name" value="Band_7"/>
    <property type="match status" value="1"/>
</dbReference>
<dbReference type="PIRSF" id="PIRSF005651">
    <property type="entry name" value="HflC"/>
    <property type="match status" value="1"/>
</dbReference>
<evidence type="ECO:0000256" key="5">
    <source>
        <dbReference type="ARBA" id="ARBA00023136"/>
    </source>
</evidence>
<name>A0A845DR71_9BACI</name>
<organism evidence="9 10">
    <name type="scientific">Halobacillus litoralis</name>
    <dbReference type="NCBI Taxonomy" id="45668"/>
    <lineage>
        <taxon>Bacteria</taxon>
        <taxon>Bacillati</taxon>
        <taxon>Bacillota</taxon>
        <taxon>Bacilli</taxon>
        <taxon>Bacillales</taxon>
        <taxon>Bacillaceae</taxon>
        <taxon>Halobacillus</taxon>
    </lineage>
</organism>
<evidence type="ECO:0000256" key="2">
    <source>
        <dbReference type="ARBA" id="ARBA00007862"/>
    </source>
</evidence>
<sequence>MTDDRIQDINEKQQKDFRRFMKAGLALVAVVGVVLIALSSVVIVKEGEYKVVRQFGDVIKIHEDPGLKFKVPLIQEVATLSQKKMVYDVDEKEITTLDKKRMIIDNYAVWSISDPEKMISNARTMMSAEARMGEFIFSIVRAELGKMNFSEIINEEESSRGTLNEEIAKRVNEYLERDNYGIVVDDVRIKRSDLPQANEEAVFNQMITDREKIAQTYLSEGEAEKSRIRASVDREVKEMLSTARADAEKIRAEGEQEAAQIYNNSFSQDPEFYQLYRTLESYKKTIDGETTIILPKGSPYADLLLGYYE</sequence>
<dbReference type="OrthoDB" id="9809197at2"/>
<evidence type="ECO:0000256" key="6">
    <source>
        <dbReference type="PIRNR" id="PIRNR005651"/>
    </source>
</evidence>
<dbReference type="Proteomes" id="UP000460949">
    <property type="component" value="Unassembled WGS sequence"/>
</dbReference>
<dbReference type="RefSeq" id="WP_160836329.1">
    <property type="nucleotide sequence ID" value="NZ_WMET01000001.1"/>
</dbReference>
<keyword evidence="9" id="KW-0645">Protease</keyword>
<comment type="caution">
    <text evidence="9">The sequence shown here is derived from an EMBL/GenBank/DDBJ whole genome shotgun (WGS) entry which is preliminary data.</text>
</comment>
<comment type="subcellular location">
    <subcellularLocation>
        <location evidence="1">Membrane</location>
    </subcellularLocation>
</comment>
<dbReference type="GO" id="GO:0006508">
    <property type="term" value="P:proteolysis"/>
    <property type="evidence" value="ECO:0007669"/>
    <property type="project" value="UniProtKB-KW"/>
</dbReference>
<dbReference type="InterPro" id="IPR001107">
    <property type="entry name" value="Band_7"/>
</dbReference>
<evidence type="ECO:0000259" key="8">
    <source>
        <dbReference type="SMART" id="SM00244"/>
    </source>
</evidence>
<dbReference type="CDD" id="cd03405">
    <property type="entry name" value="SPFH_HflC"/>
    <property type="match status" value="1"/>
</dbReference>
<gene>
    <name evidence="9" type="ORF">GLW04_08960</name>
</gene>
<dbReference type="GO" id="GO:0008233">
    <property type="term" value="F:peptidase activity"/>
    <property type="evidence" value="ECO:0007669"/>
    <property type="project" value="UniProtKB-KW"/>
</dbReference>
<feature type="transmembrane region" description="Helical" evidence="7">
    <location>
        <begin position="20"/>
        <end position="44"/>
    </location>
</feature>
<protein>
    <recommendedName>
        <fullName evidence="6">Protein HflC</fullName>
    </recommendedName>
</protein>
<keyword evidence="3 7" id="KW-0812">Transmembrane</keyword>
<feature type="domain" description="Band 7" evidence="8">
    <location>
        <begin position="39"/>
        <end position="206"/>
    </location>
</feature>
<evidence type="ECO:0000256" key="1">
    <source>
        <dbReference type="ARBA" id="ARBA00004370"/>
    </source>
</evidence>
<evidence type="ECO:0000256" key="3">
    <source>
        <dbReference type="ARBA" id="ARBA00022692"/>
    </source>
</evidence>